<proteinExistence type="predicted"/>
<dbReference type="KEGG" id="dfs:HGD76_18040"/>
<reference evidence="1 2" key="2">
    <citation type="submission" date="2020-04" db="EMBL/GenBank/DDBJ databases">
        <authorList>
            <person name="Fomenkov A."/>
            <person name="Anton B.P."/>
            <person name="Roberts R.J."/>
        </authorList>
    </citation>
    <scope>NUCLEOTIDE SEQUENCE [LARGE SCALE GENOMIC DNA]</scope>
    <source>
        <strain evidence="1 2">CCAP 1403/13f</strain>
    </source>
</reference>
<dbReference type="AlphaFoldDB" id="A0A6H2C2W4"/>
<accession>A0A6H2C2W4</accession>
<dbReference type="EMBL" id="CP051206">
    <property type="protein sequence ID" value="QJB45783.1"/>
    <property type="molecule type" value="Genomic_DNA"/>
</dbReference>
<dbReference type="Proteomes" id="UP000502433">
    <property type="component" value="Chromosome"/>
</dbReference>
<protein>
    <submittedName>
        <fullName evidence="1">DUF3122 domain-containing protein</fullName>
    </submittedName>
</protein>
<evidence type="ECO:0000313" key="2">
    <source>
        <dbReference type="Proteomes" id="UP000502433"/>
    </source>
</evidence>
<name>A0A6H2C2W4_DOLFA</name>
<dbReference type="InterPro" id="IPR021469">
    <property type="entry name" value="DUF3122"/>
</dbReference>
<dbReference type="Pfam" id="PF11320">
    <property type="entry name" value="DUF3122"/>
    <property type="match status" value="1"/>
</dbReference>
<sequence length="178" mass="19920">MLQYMQIQKIFKRILLVGILTTLIFLGLVNFTSQTVIAAVTQIGNPPEEVIYRSQVKLDDQSGKVWQVVLFKQVYSDQTSNINLRLVGFPGSAELIHPQPLKITANTGKVWSANDIFLDKAPAPTIGQYDFTDILFQLPLESLTLSIPLPAANFINISVPIHVVKEWQSLISTEEVKK</sequence>
<gene>
    <name evidence="1" type="ORF">HGD76_18040</name>
</gene>
<evidence type="ECO:0000313" key="1">
    <source>
        <dbReference type="EMBL" id="QJB45783.1"/>
    </source>
</evidence>
<reference evidence="1 2" key="1">
    <citation type="submission" date="2020-04" db="EMBL/GenBank/DDBJ databases">
        <title>Genome-Wide Identification of 5-Methylcytosine Sites in Bacterial Genomes By High-Throughput Sequencing of MspJI Restriction Fragments.</title>
        <authorList>
            <person name="Wu V."/>
        </authorList>
    </citation>
    <scope>NUCLEOTIDE SEQUENCE [LARGE SCALE GENOMIC DNA]</scope>
    <source>
        <strain evidence="1 2">CCAP 1403/13f</strain>
    </source>
</reference>
<dbReference type="RefSeq" id="WP_168696586.1">
    <property type="nucleotide sequence ID" value="NZ_CP051206.1"/>
</dbReference>
<organism evidence="1 2">
    <name type="scientific">Dolichospermum flos-aquae CCAP 1403/13F</name>
    <dbReference type="NCBI Taxonomy" id="315271"/>
    <lineage>
        <taxon>Bacteria</taxon>
        <taxon>Bacillati</taxon>
        <taxon>Cyanobacteriota</taxon>
        <taxon>Cyanophyceae</taxon>
        <taxon>Nostocales</taxon>
        <taxon>Aphanizomenonaceae</taxon>
        <taxon>Dolichospermum</taxon>
    </lineage>
</organism>